<dbReference type="Proteomes" id="UP001596099">
    <property type="component" value="Unassembled WGS sequence"/>
</dbReference>
<name>A0ABD5RNG0_9EURY</name>
<accession>A0ABD5RNG0</accession>
<evidence type="ECO:0000313" key="2">
    <source>
        <dbReference type="Proteomes" id="UP001596099"/>
    </source>
</evidence>
<dbReference type="RefSeq" id="WP_247414664.1">
    <property type="nucleotide sequence ID" value="NZ_JALLGW010000001.1"/>
</dbReference>
<comment type="caution">
    <text evidence="1">The sequence shown here is derived from an EMBL/GenBank/DDBJ whole genome shotgun (WGS) entry which is preliminary data.</text>
</comment>
<sequence>MRQFTEATEEFDAHNYPATAQEIIDEHGDMVLDLPNGSETVEEALEPLGTTTFEDAESARLALYSTVSSKAIGRKFYSDRDPTAVGENGPEQVSF</sequence>
<proteinExistence type="predicted"/>
<dbReference type="InterPro" id="IPR043899">
    <property type="entry name" value="DUF5789"/>
</dbReference>
<reference evidence="1 2" key="1">
    <citation type="journal article" date="2019" name="Int. J. Syst. Evol. Microbiol.">
        <title>The Global Catalogue of Microorganisms (GCM) 10K type strain sequencing project: providing services to taxonomists for standard genome sequencing and annotation.</title>
        <authorList>
            <consortium name="The Broad Institute Genomics Platform"/>
            <consortium name="The Broad Institute Genome Sequencing Center for Infectious Disease"/>
            <person name="Wu L."/>
            <person name="Ma J."/>
        </authorList>
    </citation>
    <scope>NUCLEOTIDE SEQUENCE [LARGE SCALE GENOMIC DNA]</scope>
    <source>
        <strain evidence="1 2">CGMCC 1.12543</strain>
    </source>
</reference>
<evidence type="ECO:0000313" key="1">
    <source>
        <dbReference type="EMBL" id="MFC5971779.1"/>
    </source>
</evidence>
<dbReference type="AlphaFoldDB" id="A0ABD5RNG0"/>
<dbReference type="EMBL" id="JBHSQH010000001">
    <property type="protein sequence ID" value="MFC5971779.1"/>
    <property type="molecule type" value="Genomic_DNA"/>
</dbReference>
<protein>
    <submittedName>
        <fullName evidence="1">DUF2795 domain-containing protein</fullName>
    </submittedName>
</protein>
<keyword evidence="2" id="KW-1185">Reference proteome</keyword>
<dbReference type="Pfam" id="PF19102">
    <property type="entry name" value="DUF5789"/>
    <property type="match status" value="1"/>
</dbReference>
<gene>
    <name evidence="1" type="ORF">ACFPYI_10590</name>
</gene>
<organism evidence="1 2">
    <name type="scientific">Halomarina salina</name>
    <dbReference type="NCBI Taxonomy" id="1872699"/>
    <lineage>
        <taxon>Archaea</taxon>
        <taxon>Methanobacteriati</taxon>
        <taxon>Methanobacteriota</taxon>
        <taxon>Stenosarchaea group</taxon>
        <taxon>Halobacteria</taxon>
        <taxon>Halobacteriales</taxon>
        <taxon>Natronomonadaceae</taxon>
        <taxon>Halomarina</taxon>
    </lineage>
</organism>